<dbReference type="InterPro" id="IPR008979">
    <property type="entry name" value="Galactose-bd-like_sf"/>
</dbReference>
<dbReference type="EMBL" id="JBHTIS010002715">
    <property type="protein sequence ID" value="MFD1050258.1"/>
    <property type="molecule type" value="Genomic_DNA"/>
</dbReference>
<protein>
    <submittedName>
        <fullName evidence="4">Proprotein convertase P-domain-containing protein</fullName>
    </submittedName>
</protein>
<evidence type="ECO:0000313" key="5">
    <source>
        <dbReference type="Proteomes" id="UP001597045"/>
    </source>
</evidence>
<evidence type="ECO:0000259" key="3">
    <source>
        <dbReference type="PROSITE" id="PS51829"/>
    </source>
</evidence>
<dbReference type="Proteomes" id="UP001597045">
    <property type="component" value="Unassembled WGS sequence"/>
</dbReference>
<gene>
    <name evidence="4" type="ORF">ACFQ1S_34415</name>
</gene>
<feature type="domain" description="P/Homo B" evidence="3">
    <location>
        <begin position="1"/>
        <end position="58"/>
    </location>
</feature>
<keyword evidence="1" id="KW-0645">Protease</keyword>
<proteinExistence type="predicted"/>
<evidence type="ECO:0000256" key="1">
    <source>
        <dbReference type="ARBA" id="ARBA00022670"/>
    </source>
</evidence>
<evidence type="ECO:0000256" key="2">
    <source>
        <dbReference type="ARBA" id="ARBA00022801"/>
    </source>
</evidence>
<sequence>MVAERRPAQRHGGGAATGVHTTYTVDASAESANGTWTLRVQDVYRFDVGSVTGLTVTF</sequence>
<reference evidence="5" key="1">
    <citation type="journal article" date="2019" name="Int. J. Syst. Evol. Microbiol.">
        <title>The Global Catalogue of Microorganisms (GCM) 10K type strain sequencing project: providing services to taxonomists for standard genome sequencing and annotation.</title>
        <authorList>
            <consortium name="The Broad Institute Genomics Platform"/>
            <consortium name="The Broad Institute Genome Sequencing Center for Infectious Disease"/>
            <person name="Wu L."/>
            <person name="Ma J."/>
        </authorList>
    </citation>
    <scope>NUCLEOTIDE SEQUENCE [LARGE SCALE GENOMIC DNA]</scope>
    <source>
        <strain evidence="5">JCM 31486</strain>
    </source>
</reference>
<accession>A0ABW3MHM7</accession>
<dbReference type="InterPro" id="IPR002884">
    <property type="entry name" value="P_dom"/>
</dbReference>
<name>A0ABW3MHM7_9PSEU</name>
<organism evidence="4 5">
    <name type="scientific">Kibdelosporangium lantanae</name>
    <dbReference type="NCBI Taxonomy" id="1497396"/>
    <lineage>
        <taxon>Bacteria</taxon>
        <taxon>Bacillati</taxon>
        <taxon>Actinomycetota</taxon>
        <taxon>Actinomycetes</taxon>
        <taxon>Pseudonocardiales</taxon>
        <taxon>Pseudonocardiaceae</taxon>
        <taxon>Kibdelosporangium</taxon>
    </lineage>
</organism>
<comment type="caution">
    <text evidence="4">The sequence shown here is derived from an EMBL/GenBank/DDBJ whole genome shotgun (WGS) entry which is preliminary data.</text>
</comment>
<dbReference type="PROSITE" id="PS51829">
    <property type="entry name" value="P_HOMO_B"/>
    <property type="match status" value="1"/>
</dbReference>
<evidence type="ECO:0000313" key="4">
    <source>
        <dbReference type="EMBL" id="MFD1050258.1"/>
    </source>
</evidence>
<keyword evidence="5" id="KW-1185">Reference proteome</keyword>
<keyword evidence="2" id="KW-0378">Hydrolase</keyword>
<dbReference type="SUPFAM" id="SSF49785">
    <property type="entry name" value="Galactose-binding domain-like"/>
    <property type="match status" value="1"/>
</dbReference>
<dbReference type="Gene3D" id="2.60.120.260">
    <property type="entry name" value="Galactose-binding domain-like"/>
    <property type="match status" value="1"/>
</dbReference>
<dbReference type="Pfam" id="PF01483">
    <property type="entry name" value="P_proprotein"/>
    <property type="match status" value="1"/>
</dbReference>